<dbReference type="Gene3D" id="1.20.1270.10">
    <property type="match status" value="1"/>
</dbReference>
<keyword evidence="1 3" id="KW-0547">Nucleotide-binding</keyword>
<sequence>MSRRGFGLLPVLAALLVAGDDNKVDGPVVGLDLGTTFSCVGVYKNGVVEIVPSDQGNRMMPSTVAFDDEETLVGEAAKNTASRIFDVKRLMGRRFEDSAVQRDLKTWPFKVVADSEGNAAISINRSGKAKVLKPEDISSLILQKLKARASDYLGREVLHAVVTVPAVFDHAMRQAVKTAGSLAGLEVLRIINEPTAAAVAYGLEKRGTGEILLVYDLGGGTCDVSILRSEADGTLTVLASSGDPRLGGQDFDRKVVAHLANTFKKKSGKDADLTALERLRVEVEKAKRKLSTVPQVTIKVEGFFDGTDLSETLTRAQFEKLNHELFMRTLEPVRAVLKDAGLEKTDVNTVILAGGSARIPKVQQILSQFFDGKELTRSINPDEVVAYGAAIQAASLSTEGDEQEVPLIDVTPLSLGIQTAGGFMTSVLKRNTPLPAENTMVFSTHKDNQEMATVKVFQGERLMAKNNRLLGSFQIKGIPPAPRGVPQIHVSFKVDVNGLLSVEARDTSSGQSGELKVEDQPSKEQIEEMIKEAADFEREDQQDLARAEAKLALKLLIRSLHLAAEMALEEDASTFLAAASDAQDWLAANPDAAAEEIHEKREELEGNVPEMPSQNAPQSAELDMEGHDEL</sequence>
<dbReference type="SUPFAM" id="SSF100934">
    <property type="entry name" value="Heat shock protein 70kD (HSP70), C-terminal subdomain"/>
    <property type="match status" value="1"/>
</dbReference>
<gene>
    <name evidence="6" type="ORF">SCF082_LOCUS21052</name>
</gene>
<dbReference type="InterPro" id="IPR029047">
    <property type="entry name" value="HSP70_peptide-bd_sf"/>
</dbReference>
<feature type="chain" id="PRO_5045790630" evidence="5">
    <location>
        <begin position="20"/>
        <end position="630"/>
    </location>
</feature>
<dbReference type="Gene3D" id="3.90.640.10">
    <property type="entry name" value="Actin, Chain A, domain 4"/>
    <property type="match status" value="1"/>
</dbReference>
<evidence type="ECO:0000256" key="1">
    <source>
        <dbReference type="ARBA" id="ARBA00022741"/>
    </source>
</evidence>
<keyword evidence="2 3" id="KW-0067">ATP-binding</keyword>
<dbReference type="SUPFAM" id="SSF53067">
    <property type="entry name" value="Actin-like ATPase domain"/>
    <property type="match status" value="2"/>
</dbReference>
<evidence type="ECO:0000256" key="4">
    <source>
        <dbReference type="SAM" id="MobiDB-lite"/>
    </source>
</evidence>
<dbReference type="PRINTS" id="PR00301">
    <property type="entry name" value="HEATSHOCK70"/>
</dbReference>
<dbReference type="InterPro" id="IPR013126">
    <property type="entry name" value="Hsp_70_fam"/>
</dbReference>
<dbReference type="Gene3D" id="2.60.34.10">
    <property type="entry name" value="Substrate Binding Domain Of DNAk, Chain A, domain 1"/>
    <property type="match status" value="1"/>
</dbReference>
<dbReference type="InterPro" id="IPR029048">
    <property type="entry name" value="HSP70_C_sf"/>
</dbReference>
<dbReference type="Proteomes" id="UP001642464">
    <property type="component" value="Unassembled WGS sequence"/>
</dbReference>
<evidence type="ECO:0000313" key="7">
    <source>
        <dbReference type="Proteomes" id="UP001642464"/>
    </source>
</evidence>
<feature type="signal peptide" evidence="5">
    <location>
        <begin position="1"/>
        <end position="19"/>
    </location>
</feature>
<evidence type="ECO:0000256" key="2">
    <source>
        <dbReference type="ARBA" id="ARBA00022840"/>
    </source>
</evidence>
<dbReference type="InterPro" id="IPR018181">
    <property type="entry name" value="Heat_shock_70_CS"/>
</dbReference>
<name>A0ABP0L7G8_9DINO</name>
<protein>
    <submittedName>
        <fullName evidence="6">Heat shock 70 kDa protein C</fullName>
    </submittedName>
</protein>
<keyword evidence="7" id="KW-1185">Reference proteome</keyword>
<proteinExistence type="inferred from homology"/>
<organism evidence="6 7">
    <name type="scientific">Durusdinium trenchii</name>
    <dbReference type="NCBI Taxonomy" id="1381693"/>
    <lineage>
        <taxon>Eukaryota</taxon>
        <taxon>Sar</taxon>
        <taxon>Alveolata</taxon>
        <taxon>Dinophyceae</taxon>
        <taxon>Suessiales</taxon>
        <taxon>Symbiodiniaceae</taxon>
        <taxon>Durusdinium</taxon>
    </lineage>
</organism>
<comment type="similarity">
    <text evidence="3">Belongs to the heat shock protein 70 family.</text>
</comment>
<dbReference type="Gene3D" id="3.30.420.40">
    <property type="match status" value="2"/>
</dbReference>
<evidence type="ECO:0000256" key="5">
    <source>
        <dbReference type="SAM" id="SignalP"/>
    </source>
</evidence>
<comment type="caution">
    <text evidence="6">The sequence shown here is derived from an EMBL/GenBank/DDBJ whole genome shotgun (WGS) entry which is preliminary data.</text>
</comment>
<keyword evidence="5" id="KW-0732">Signal</keyword>
<dbReference type="InterPro" id="IPR043129">
    <property type="entry name" value="ATPase_NBD"/>
</dbReference>
<dbReference type="PROSITE" id="PS00329">
    <property type="entry name" value="HSP70_2"/>
    <property type="match status" value="1"/>
</dbReference>
<reference evidence="6 7" key="1">
    <citation type="submission" date="2024-02" db="EMBL/GenBank/DDBJ databases">
        <authorList>
            <person name="Chen Y."/>
            <person name="Shah S."/>
            <person name="Dougan E. K."/>
            <person name="Thang M."/>
            <person name="Chan C."/>
        </authorList>
    </citation>
    <scope>NUCLEOTIDE SEQUENCE [LARGE SCALE GENOMIC DNA]</scope>
</reference>
<dbReference type="Pfam" id="PF00012">
    <property type="entry name" value="HSP70"/>
    <property type="match status" value="1"/>
</dbReference>
<feature type="region of interest" description="Disordered" evidence="4">
    <location>
        <begin position="601"/>
        <end position="630"/>
    </location>
</feature>
<dbReference type="Gene3D" id="3.30.30.30">
    <property type="match status" value="1"/>
</dbReference>
<evidence type="ECO:0000313" key="6">
    <source>
        <dbReference type="EMBL" id="CAK9034898.1"/>
    </source>
</evidence>
<accession>A0ABP0L7G8</accession>
<dbReference type="SUPFAM" id="SSF100920">
    <property type="entry name" value="Heat shock protein 70kD (HSP70), peptide-binding domain"/>
    <property type="match status" value="1"/>
</dbReference>
<keyword evidence="6" id="KW-0346">Stress response</keyword>
<dbReference type="PANTHER" id="PTHR19375">
    <property type="entry name" value="HEAT SHOCK PROTEIN 70KDA"/>
    <property type="match status" value="1"/>
</dbReference>
<dbReference type="EMBL" id="CAXAMM010014891">
    <property type="protein sequence ID" value="CAK9034898.1"/>
    <property type="molecule type" value="Genomic_DNA"/>
</dbReference>
<evidence type="ECO:0000256" key="3">
    <source>
        <dbReference type="RuleBase" id="RU003322"/>
    </source>
</evidence>